<sequence>MIGPHLRRYRSITVILGLLAIVLLITGAASSISAETAPTSPARLDSAFPNAEVIHVVSEDGNGQVIETWNDQTTGDVLKKTTDKNGKLREVILRRGLTISTYVVTDRNTGVDVRQVLSKDDLVLTAATAHLDQFRWSSEGGAVTNLGQEIFNGQPAIKAKISRGEWTGMIAYLAPDTLYPVGYLEPDGTTYTVTYRTVETLPHAKLPASVTQYTLPPAEFNDVYQRLSPTDLAQFTAYPVVNLGPAFGDYTLDLVERYQSQNKGHDADDRTYSIYRMRDANGTVTGEIQVNVRKPLTDEERAGNAKAEQAGAILAAEPVTINGESVRVRPDKGGGMWLEIERPDSYIYLLAPDRDTALTAGAALQPASAAPETK</sequence>
<keyword evidence="2" id="KW-1185">Reference proteome</keyword>
<reference evidence="1 2" key="1">
    <citation type="journal article" date="2012" name="ISME J.">
        <title>Nitrification expanded: discovery, physiology and genomics of a nitrite-oxidizing bacterium from the phylum Chloroflexi.</title>
        <authorList>
            <person name="Sorokin D.Y."/>
            <person name="Lucker S."/>
            <person name="Vejmelkova D."/>
            <person name="Kostrikina N.A."/>
            <person name="Kleerebezem R."/>
            <person name="Rijpstra W.I."/>
            <person name="Damste J.S."/>
            <person name="Le Paslier D."/>
            <person name="Muyzer G."/>
            <person name="Wagner M."/>
            <person name="van Loosdrecht M.C."/>
            <person name="Daims H."/>
        </authorList>
    </citation>
    <scope>NUCLEOTIDE SEQUENCE [LARGE SCALE GENOMIC DNA]</scope>
    <source>
        <strain evidence="2">none</strain>
    </source>
</reference>
<dbReference type="Proteomes" id="UP000004221">
    <property type="component" value="Unassembled WGS sequence"/>
</dbReference>
<name>I4EM95_9BACT</name>
<protein>
    <recommendedName>
        <fullName evidence="3">MucB/RseB N-terminal domain-containing protein</fullName>
    </recommendedName>
</protein>
<evidence type="ECO:0000313" key="1">
    <source>
        <dbReference type="EMBL" id="CCF85808.1"/>
    </source>
</evidence>
<comment type="caution">
    <text evidence="1">The sequence shown here is derived from an EMBL/GenBank/DDBJ whole genome shotgun (WGS) entry which is preliminary data.</text>
</comment>
<gene>
    <name evidence="1" type="ORF">NITHO_5760001</name>
</gene>
<evidence type="ECO:0008006" key="3">
    <source>
        <dbReference type="Google" id="ProtNLM"/>
    </source>
</evidence>
<proteinExistence type="predicted"/>
<organism evidence="1 2">
    <name type="scientific">Nitrolancea hollandica Lb</name>
    <dbReference type="NCBI Taxonomy" id="1129897"/>
    <lineage>
        <taxon>Bacteria</taxon>
        <taxon>Pseudomonadati</taxon>
        <taxon>Thermomicrobiota</taxon>
        <taxon>Thermomicrobia</taxon>
        <taxon>Sphaerobacterales</taxon>
        <taxon>Sphaerobacterineae</taxon>
        <taxon>Sphaerobacteraceae</taxon>
        <taxon>Nitrolancea</taxon>
    </lineage>
</organism>
<evidence type="ECO:0000313" key="2">
    <source>
        <dbReference type="Proteomes" id="UP000004221"/>
    </source>
</evidence>
<dbReference type="AlphaFoldDB" id="I4EM95"/>
<dbReference type="EMBL" id="CAGS01000530">
    <property type="protein sequence ID" value="CCF85808.1"/>
    <property type="molecule type" value="Genomic_DNA"/>
</dbReference>
<accession>I4EM95</accession>